<organism evidence="2">
    <name type="scientific">freshwater metagenome</name>
    <dbReference type="NCBI Taxonomy" id="449393"/>
    <lineage>
        <taxon>unclassified sequences</taxon>
        <taxon>metagenomes</taxon>
        <taxon>ecological metagenomes</taxon>
    </lineage>
</organism>
<evidence type="ECO:0000313" key="3">
    <source>
        <dbReference type="EMBL" id="CAB4993546.1"/>
    </source>
</evidence>
<dbReference type="Pfam" id="PF13649">
    <property type="entry name" value="Methyltransf_25"/>
    <property type="match status" value="1"/>
</dbReference>
<dbReference type="EMBL" id="CAFBNF010000009">
    <property type="protein sequence ID" value="CAB4929931.1"/>
    <property type="molecule type" value="Genomic_DNA"/>
</dbReference>
<dbReference type="AlphaFoldDB" id="A0A6J7IGS1"/>
<gene>
    <name evidence="2" type="ORF">UFOPK3773_00178</name>
    <name evidence="3" type="ORF">UFOPK3992_00200</name>
</gene>
<dbReference type="InterPro" id="IPR041698">
    <property type="entry name" value="Methyltransf_25"/>
</dbReference>
<dbReference type="CDD" id="cd02440">
    <property type="entry name" value="AdoMet_MTases"/>
    <property type="match status" value="1"/>
</dbReference>
<dbReference type="Gene3D" id="3.40.50.150">
    <property type="entry name" value="Vaccinia Virus protein VP39"/>
    <property type="match status" value="1"/>
</dbReference>
<dbReference type="EMBL" id="CAFBOZ010000017">
    <property type="protein sequence ID" value="CAB4993546.1"/>
    <property type="molecule type" value="Genomic_DNA"/>
</dbReference>
<evidence type="ECO:0000313" key="2">
    <source>
        <dbReference type="EMBL" id="CAB4929931.1"/>
    </source>
</evidence>
<reference evidence="2" key="1">
    <citation type="submission" date="2020-05" db="EMBL/GenBank/DDBJ databases">
        <authorList>
            <person name="Chiriac C."/>
            <person name="Salcher M."/>
            <person name="Ghai R."/>
            <person name="Kavagutti S V."/>
        </authorList>
    </citation>
    <scope>NUCLEOTIDE SEQUENCE</scope>
</reference>
<sequence>MKPSDKWAADLALWAIPPDILSQVEAMPWIHSVSQFTPPAEIPDSPSHQRAREALPAGGSVLDVGSGGGRASMAIAPPAASVVAVDTEQEMLDVLSDQARARGVTAQTFVGRWPDVADDVPSCDVVTCHHVVYNVADIIPFLLALNSHATRRVVLELPISHPQSNLAPLWKHFWNLDRPTNPTADDLLACALQAGLPAQMEVWVDESWGNRVELPVAERVATVRRRVCLNADRDEEIADFLATNPEEPERRVATVWWDLA</sequence>
<dbReference type="InterPro" id="IPR029063">
    <property type="entry name" value="SAM-dependent_MTases_sf"/>
</dbReference>
<protein>
    <submittedName>
        <fullName evidence="2">Unannotated protein</fullName>
    </submittedName>
</protein>
<evidence type="ECO:0000259" key="1">
    <source>
        <dbReference type="Pfam" id="PF13649"/>
    </source>
</evidence>
<dbReference type="SUPFAM" id="SSF53335">
    <property type="entry name" value="S-adenosyl-L-methionine-dependent methyltransferases"/>
    <property type="match status" value="1"/>
</dbReference>
<feature type="domain" description="Methyltransferase" evidence="1">
    <location>
        <begin position="61"/>
        <end position="133"/>
    </location>
</feature>
<proteinExistence type="predicted"/>
<name>A0A6J7IGS1_9ZZZZ</name>
<accession>A0A6J7IGS1</accession>